<dbReference type="GO" id="GO:0000105">
    <property type="term" value="P:L-histidine biosynthetic process"/>
    <property type="evidence" value="ECO:0007669"/>
    <property type="project" value="UniProtKB-UniRule"/>
</dbReference>
<comment type="similarity">
    <text evidence="2 8">Belongs to the PHP hydrolase family. HisK subfamily.</text>
</comment>
<evidence type="ECO:0000256" key="6">
    <source>
        <dbReference type="ARBA" id="ARBA00023102"/>
    </source>
</evidence>
<dbReference type="EMBL" id="SMBP01000032">
    <property type="protein sequence ID" value="TCU52826.1"/>
    <property type="molecule type" value="Genomic_DNA"/>
</dbReference>
<name>A0A4R3SXC3_9FIRM</name>
<keyword evidence="5 8" id="KW-0378">Hydrolase</keyword>
<evidence type="ECO:0000259" key="9">
    <source>
        <dbReference type="Pfam" id="PF02811"/>
    </source>
</evidence>
<keyword evidence="4 8" id="KW-0028">Amino-acid biosynthesis</keyword>
<dbReference type="RefSeq" id="WP_008690050.1">
    <property type="nucleotide sequence ID" value="NZ_AP024510.1"/>
</dbReference>
<dbReference type="AlphaFoldDB" id="A0A4R3SXC3"/>
<gene>
    <name evidence="10" type="ORF">EDD61_13222</name>
</gene>
<organism evidence="10 11">
    <name type="scientific">Longicatena caecimuris</name>
    <dbReference type="NCBI Taxonomy" id="1796635"/>
    <lineage>
        <taxon>Bacteria</taxon>
        <taxon>Bacillati</taxon>
        <taxon>Bacillota</taxon>
        <taxon>Erysipelotrichia</taxon>
        <taxon>Erysipelotrichales</taxon>
        <taxon>Erysipelotrichaceae</taxon>
        <taxon>Longicatena</taxon>
    </lineage>
</organism>
<dbReference type="Pfam" id="PF02811">
    <property type="entry name" value="PHP"/>
    <property type="match status" value="1"/>
</dbReference>
<dbReference type="InterPro" id="IPR004013">
    <property type="entry name" value="PHP_dom"/>
</dbReference>
<accession>A0A4R3SXC3</accession>
<dbReference type="InterPro" id="IPR010140">
    <property type="entry name" value="Histidinol_P_phosphatase_HisJ"/>
</dbReference>
<evidence type="ECO:0000256" key="8">
    <source>
        <dbReference type="RuleBase" id="RU366003"/>
    </source>
</evidence>
<comment type="catalytic activity">
    <reaction evidence="7 8">
        <text>L-histidinol phosphate + H2O = L-histidinol + phosphate</text>
        <dbReference type="Rhea" id="RHEA:14465"/>
        <dbReference type="ChEBI" id="CHEBI:15377"/>
        <dbReference type="ChEBI" id="CHEBI:43474"/>
        <dbReference type="ChEBI" id="CHEBI:57699"/>
        <dbReference type="ChEBI" id="CHEBI:57980"/>
        <dbReference type="EC" id="3.1.3.15"/>
    </reaction>
</comment>
<dbReference type="GeneID" id="73794559"/>
<sequence>MRKTNYHMHTKRCMHASGSDEDYVLAAIEGGYEEIGFSDHSPWQYKSDYVAHMRMRASQFDDYYNSIKKLQVKYKNQIAIRIGLECEYFPEYMGWLKTLLVNYDMDYIIFGNHYYKTDEKRIYFGTACEDDTYLKLYVDEAIAGMKTGLYAYLAHPDLFMRGKRVFDHKAVEESYRLCIAAKELGIPLEYNLAGAEYNAIMKTEQYPHKDFWRIAAEIGNTAIIGVDAHEPSALKTDTYRVEGIKRLRDLGLNITDTIEFGKFKG</sequence>
<dbReference type="UniPathway" id="UPA00031">
    <property type="reaction ID" value="UER00013"/>
</dbReference>
<dbReference type="Proteomes" id="UP000295773">
    <property type="component" value="Unassembled WGS sequence"/>
</dbReference>
<dbReference type="GO" id="GO:0005737">
    <property type="term" value="C:cytoplasm"/>
    <property type="evidence" value="ECO:0007669"/>
    <property type="project" value="TreeGrafter"/>
</dbReference>
<evidence type="ECO:0000256" key="2">
    <source>
        <dbReference type="ARBA" id="ARBA00009152"/>
    </source>
</evidence>
<evidence type="ECO:0000313" key="11">
    <source>
        <dbReference type="Proteomes" id="UP000295773"/>
    </source>
</evidence>
<dbReference type="EC" id="3.1.3.15" evidence="3 8"/>
<dbReference type="InterPro" id="IPR016195">
    <property type="entry name" value="Pol/histidinol_Pase-like"/>
</dbReference>
<dbReference type="PANTHER" id="PTHR21039">
    <property type="entry name" value="HISTIDINOL PHOSPHATASE-RELATED"/>
    <property type="match status" value="1"/>
</dbReference>
<keyword evidence="11" id="KW-1185">Reference proteome</keyword>
<dbReference type="SUPFAM" id="SSF89550">
    <property type="entry name" value="PHP domain-like"/>
    <property type="match status" value="1"/>
</dbReference>
<dbReference type="Gene3D" id="3.20.20.140">
    <property type="entry name" value="Metal-dependent hydrolases"/>
    <property type="match status" value="1"/>
</dbReference>
<evidence type="ECO:0000313" key="10">
    <source>
        <dbReference type="EMBL" id="TCU52826.1"/>
    </source>
</evidence>
<evidence type="ECO:0000256" key="3">
    <source>
        <dbReference type="ARBA" id="ARBA00013085"/>
    </source>
</evidence>
<evidence type="ECO:0000256" key="1">
    <source>
        <dbReference type="ARBA" id="ARBA00004970"/>
    </source>
</evidence>
<reference evidence="10 11" key="1">
    <citation type="submission" date="2019-03" db="EMBL/GenBank/DDBJ databases">
        <title>Genomic Encyclopedia of Type Strains, Phase IV (KMG-IV): sequencing the most valuable type-strain genomes for metagenomic binning, comparative biology and taxonomic classification.</title>
        <authorList>
            <person name="Goeker M."/>
        </authorList>
    </citation>
    <scope>NUCLEOTIDE SEQUENCE [LARGE SCALE GENOMIC DNA]</scope>
    <source>
        <strain evidence="10 11">DSM 29481</strain>
    </source>
</reference>
<dbReference type="NCBIfam" id="TIGR01856">
    <property type="entry name" value="hisJ_fam"/>
    <property type="match status" value="1"/>
</dbReference>
<dbReference type="PANTHER" id="PTHR21039:SF0">
    <property type="entry name" value="HISTIDINOL-PHOSPHATASE"/>
    <property type="match status" value="1"/>
</dbReference>
<dbReference type="GO" id="GO:0004401">
    <property type="term" value="F:histidinol-phosphatase activity"/>
    <property type="evidence" value="ECO:0007669"/>
    <property type="project" value="UniProtKB-UniRule"/>
</dbReference>
<feature type="domain" description="PHP" evidence="9">
    <location>
        <begin position="6"/>
        <end position="177"/>
    </location>
</feature>
<keyword evidence="6 8" id="KW-0368">Histidine biosynthesis</keyword>
<evidence type="ECO:0000256" key="7">
    <source>
        <dbReference type="ARBA" id="ARBA00049158"/>
    </source>
</evidence>
<evidence type="ECO:0000256" key="4">
    <source>
        <dbReference type="ARBA" id="ARBA00022605"/>
    </source>
</evidence>
<evidence type="ECO:0000256" key="5">
    <source>
        <dbReference type="ARBA" id="ARBA00022801"/>
    </source>
</evidence>
<proteinExistence type="inferred from homology"/>
<comment type="pathway">
    <text evidence="1 8">Amino-acid biosynthesis; L-histidine biosynthesis; L-histidine from 5-phospho-alpha-D-ribose 1-diphosphate: step 8/9.</text>
</comment>
<protein>
    <recommendedName>
        <fullName evidence="3 8">Histidinol-phosphatase</fullName>
        <shortName evidence="8">HolPase</shortName>
        <ecNumber evidence="3 8">3.1.3.15</ecNumber>
    </recommendedName>
</protein>
<dbReference type="CDD" id="cd12110">
    <property type="entry name" value="PHP_HisPPase_Hisj_like"/>
    <property type="match status" value="1"/>
</dbReference>
<comment type="caution">
    <text evidence="10">The sequence shown here is derived from an EMBL/GenBank/DDBJ whole genome shotgun (WGS) entry which is preliminary data.</text>
</comment>